<feature type="domain" description="AAA" evidence="1">
    <location>
        <begin position="17"/>
        <end position="60"/>
    </location>
</feature>
<dbReference type="Gene3D" id="3.40.50.300">
    <property type="entry name" value="P-loop containing nucleotide triphosphate hydrolases"/>
    <property type="match status" value="1"/>
</dbReference>
<gene>
    <name evidence="2" type="ORF">S03H2_00319</name>
</gene>
<organism evidence="2">
    <name type="scientific">marine sediment metagenome</name>
    <dbReference type="NCBI Taxonomy" id="412755"/>
    <lineage>
        <taxon>unclassified sequences</taxon>
        <taxon>metagenomes</taxon>
        <taxon>ecological metagenomes</taxon>
    </lineage>
</organism>
<accession>X1E0T7</accession>
<dbReference type="EMBL" id="BARU01000047">
    <property type="protein sequence ID" value="GAH26142.1"/>
    <property type="molecule type" value="Genomic_DNA"/>
</dbReference>
<reference evidence="2" key="1">
    <citation type="journal article" date="2014" name="Front. Microbiol.">
        <title>High frequency of phylogenetically diverse reductive dehalogenase-homologous genes in deep subseafloor sedimentary metagenomes.</title>
        <authorList>
            <person name="Kawai M."/>
            <person name="Futagami T."/>
            <person name="Toyoda A."/>
            <person name="Takaki Y."/>
            <person name="Nishi S."/>
            <person name="Hori S."/>
            <person name="Arai W."/>
            <person name="Tsubouchi T."/>
            <person name="Morono Y."/>
            <person name="Uchiyama I."/>
            <person name="Ito T."/>
            <person name="Fujiyama A."/>
            <person name="Inagaki F."/>
            <person name="Takami H."/>
        </authorList>
    </citation>
    <scope>NUCLEOTIDE SEQUENCE</scope>
    <source>
        <strain evidence="2">Expedition CK06-06</strain>
    </source>
</reference>
<name>X1E0T7_9ZZZZ</name>
<dbReference type="InterPro" id="IPR041682">
    <property type="entry name" value="AAA_14"/>
</dbReference>
<dbReference type="SUPFAM" id="SSF52540">
    <property type="entry name" value="P-loop containing nucleoside triphosphate hydrolases"/>
    <property type="match status" value="1"/>
</dbReference>
<proteinExistence type="predicted"/>
<sequence length="71" mass="8348">MIKRTLFNELKTHLKKKEISFIVGPRQAGKTTLMLMLKDYLLKRGENIVFLNLDIEMDKVFFSSQEKLMGK</sequence>
<comment type="caution">
    <text evidence="2">The sequence shown here is derived from an EMBL/GenBank/DDBJ whole genome shotgun (WGS) entry which is preliminary data.</text>
</comment>
<protein>
    <recommendedName>
        <fullName evidence="1">AAA domain-containing protein</fullName>
    </recommendedName>
</protein>
<feature type="non-terminal residue" evidence="2">
    <location>
        <position position="71"/>
    </location>
</feature>
<evidence type="ECO:0000313" key="2">
    <source>
        <dbReference type="EMBL" id="GAH26142.1"/>
    </source>
</evidence>
<dbReference type="Pfam" id="PF13173">
    <property type="entry name" value="AAA_14"/>
    <property type="match status" value="1"/>
</dbReference>
<evidence type="ECO:0000259" key="1">
    <source>
        <dbReference type="Pfam" id="PF13173"/>
    </source>
</evidence>
<dbReference type="AlphaFoldDB" id="X1E0T7"/>
<dbReference type="InterPro" id="IPR027417">
    <property type="entry name" value="P-loop_NTPase"/>
</dbReference>